<dbReference type="PANTHER" id="PTHR40696">
    <property type="entry name" value="DUF371 FAMILY PROTEIN"/>
    <property type="match status" value="1"/>
</dbReference>
<dbReference type="STRING" id="679926.Mpet_1836"/>
<evidence type="ECO:0008006" key="3">
    <source>
        <dbReference type="Google" id="ProtNLM"/>
    </source>
</evidence>
<dbReference type="InterPro" id="IPR023131">
    <property type="entry name" value="Mth639-like_dom_sf"/>
</dbReference>
<evidence type="ECO:0000313" key="2">
    <source>
        <dbReference type="Proteomes" id="UP000006565"/>
    </source>
</evidence>
<proteinExistence type="predicted"/>
<dbReference type="AlphaFoldDB" id="E1RIC3"/>
<dbReference type="InterPro" id="IPR007171">
    <property type="entry name" value="DUF371"/>
</dbReference>
<gene>
    <name evidence="1" type="ordered locus">Mpet_1836</name>
</gene>
<dbReference type="RefSeq" id="WP_013329765.1">
    <property type="nucleotide sequence ID" value="NC_014507.1"/>
</dbReference>
<dbReference type="Proteomes" id="UP000006565">
    <property type="component" value="Chromosome"/>
</dbReference>
<dbReference type="PANTHER" id="PTHR40696:SF1">
    <property type="entry name" value="DUF371 DOMAIN-CONTAINING PROTEIN"/>
    <property type="match status" value="1"/>
</dbReference>
<name>E1RIC3_METP4</name>
<dbReference type="GeneID" id="9744313"/>
<sequence length="181" mass="20048">MPEHDPCNTIKELKAVEIIHCRGHPNVTGTHRSTFEITKEPEVSRTGTCIIGVSSDKGAKDLSEKFKKILADERSELTAVFEVGGSHFQVRSFGSAGITLEHETDLVWRRSSFTCGRTVGVYSDYTAGQIPRDIIKKIQEGAEITVILTVRLNPEARSPSVPHLPGIFHSFEESPCRACRE</sequence>
<accession>E1RIC3</accession>
<dbReference type="Pfam" id="PF04027">
    <property type="entry name" value="DUF371"/>
    <property type="match status" value="1"/>
</dbReference>
<protein>
    <recommendedName>
        <fullName evidence="3">DUF371 domain-containing protein</fullName>
    </recommendedName>
</protein>
<dbReference type="eggNOG" id="arCOG04171">
    <property type="taxonomic scope" value="Archaea"/>
</dbReference>
<dbReference type="EMBL" id="CP002117">
    <property type="protein sequence ID" value="ADN36588.1"/>
    <property type="molecule type" value="Genomic_DNA"/>
</dbReference>
<dbReference type="Gene3D" id="2.60.120.630">
    <property type="entry name" value="mth639 domain like"/>
    <property type="match status" value="1"/>
</dbReference>
<evidence type="ECO:0000313" key="1">
    <source>
        <dbReference type="EMBL" id="ADN36588.1"/>
    </source>
</evidence>
<organism evidence="1 2">
    <name type="scientific">Methanolacinia petrolearia (strain DSM 11571 / OCM 486 / SEBR 4847)</name>
    <name type="common">Methanoplanus petrolearius</name>
    <dbReference type="NCBI Taxonomy" id="679926"/>
    <lineage>
        <taxon>Archaea</taxon>
        <taxon>Methanobacteriati</taxon>
        <taxon>Methanobacteriota</taxon>
        <taxon>Stenosarchaea group</taxon>
        <taxon>Methanomicrobia</taxon>
        <taxon>Methanomicrobiales</taxon>
        <taxon>Methanomicrobiaceae</taxon>
        <taxon>Methanolacinia</taxon>
    </lineage>
</organism>
<reference evidence="1 2" key="1">
    <citation type="journal article" date="2010" name="Stand. Genomic Sci.">
        <title>Complete genome sequence of Methanoplanus petrolearius type strain (SEBR 4847).</title>
        <authorList>
            <person name="Brambilla E."/>
            <person name="Djao O.D."/>
            <person name="Daligault H."/>
            <person name="Lapidus A."/>
            <person name="Lucas S."/>
            <person name="Hammon N."/>
            <person name="Nolan M."/>
            <person name="Tice H."/>
            <person name="Cheng J.F."/>
            <person name="Han C."/>
            <person name="Tapia R."/>
            <person name="Goodwin L."/>
            <person name="Pitluck S."/>
            <person name="Liolios K."/>
            <person name="Ivanova N."/>
            <person name="Mavromatis K."/>
            <person name="Mikhailova N."/>
            <person name="Pati A."/>
            <person name="Chen A."/>
            <person name="Palaniappan K."/>
            <person name="Land M."/>
            <person name="Hauser L."/>
            <person name="Chang Y.J."/>
            <person name="Jeffries C.D."/>
            <person name="Rohde M."/>
            <person name="Spring S."/>
            <person name="Sikorski J."/>
            <person name="Goker M."/>
            <person name="Woyke T."/>
            <person name="Bristow J."/>
            <person name="Eisen J.A."/>
            <person name="Markowitz V."/>
            <person name="Hugenholtz P."/>
            <person name="Kyrpides N.C."/>
            <person name="Klenk H.P."/>
        </authorList>
    </citation>
    <scope>NUCLEOTIDE SEQUENCE [LARGE SCALE GENOMIC DNA]</scope>
    <source>
        <strain evidence="2">DSM 11571 / OCM 486 / SEBR 4847</strain>
    </source>
</reference>
<dbReference type="HOGENOM" id="CLU_135994_0_0_2"/>
<keyword evidence="2" id="KW-1185">Reference proteome</keyword>
<dbReference type="OrthoDB" id="9265at2157"/>
<dbReference type="KEGG" id="mpi:Mpet_1836"/>